<dbReference type="Proteomes" id="UP001060170">
    <property type="component" value="Chromosome 13"/>
</dbReference>
<evidence type="ECO:0000313" key="1">
    <source>
        <dbReference type="EMBL" id="KAI7940881.1"/>
    </source>
</evidence>
<reference evidence="2" key="1">
    <citation type="journal article" date="2018" name="BMC Genomics">
        <title>Genomic insights into host adaptation between the wheat stripe rust pathogen (Puccinia striiformis f. sp. tritici) and the barley stripe rust pathogen (Puccinia striiformis f. sp. hordei).</title>
        <authorList>
            <person name="Xia C."/>
            <person name="Wang M."/>
            <person name="Yin C."/>
            <person name="Cornejo O.E."/>
            <person name="Hulbert S.H."/>
            <person name="Chen X."/>
        </authorList>
    </citation>
    <scope>NUCLEOTIDE SEQUENCE [LARGE SCALE GENOMIC DNA]</scope>
    <source>
        <strain evidence="2">93-210</strain>
    </source>
</reference>
<name>A0ACC0DXS2_9BASI</name>
<keyword evidence="2" id="KW-1185">Reference proteome</keyword>
<protein>
    <submittedName>
        <fullName evidence="1">Uncharacterized protein</fullName>
    </submittedName>
</protein>
<sequence length="572" mass="63020">MDGSTDVKTFDDGLYHPHPPTKSSATPSPSTDTDPGAATIVSAASFDSVDDDTPASTPVSQGSHPAKKAKHSPGTAIPQESFSAPPVSVNSSIPVNSTAPISSILPVATSVTLPNRSMEVEPPRLRHNSTRAVVTSLLSVSGVLVLVLITAYLTSQRFRRWRESRRARHMETKWKISRPLQEDGSPRSSMRELPQVQVPTHQLVYGPPDPFARSAPRHSRMPFNIGRSDPVEEIDEERGWLWGTQTSKNSKRDRHVTPGLGTGRYRSKNGRGRHQTSLNSHSTYTQPEDLDEMKEELLYDDEAQHGGAYQYEYTDDHGELANQDNPSSGVSHLFGRIKQSISSRSGFGSLGSSTGRLRIDSSRGQWNEVGQQVLEDEKDITAQDEHDDEKTAGLQVRFDSNISSRSAPLLSDIVLPELPAFTWDDHSGLKVAKTKRARAPSLEVEIDDGRADYVPGDSHAIHQPGACPRIPPVNSVRQIVSRLEDNEGKYTHLPSPSSRDSRRQRKQALPSSNHNIHQADKFTHLPSPTSSRTRTGKSHTGLVKTKSKHLYPGGYLGRSPTKKLRRKESPES</sequence>
<evidence type="ECO:0000313" key="2">
    <source>
        <dbReference type="Proteomes" id="UP001060170"/>
    </source>
</evidence>
<comment type="caution">
    <text evidence="1">The sequence shown here is derived from an EMBL/GenBank/DDBJ whole genome shotgun (WGS) entry which is preliminary data.</text>
</comment>
<gene>
    <name evidence="1" type="ORF">MJO28_013166</name>
</gene>
<reference evidence="2" key="2">
    <citation type="journal article" date="2018" name="Mol. Plant Microbe Interact.">
        <title>Genome sequence resources for the wheat stripe rust pathogen (Puccinia striiformis f. sp. tritici) and the barley stripe rust pathogen (Puccinia striiformis f. sp. hordei).</title>
        <authorList>
            <person name="Xia C."/>
            <person name="Wang M."/>
            <person name="Yin C."/>
            <person name="Cornejo O.E."/>
            <person name="Hulbert S.H."/>
            <person name="Chen X."/>
        </authorList>
    </citation>
    <scope>NUCLEOTIDE SEQUENCE [LARGE SCALE GENOMIC DNA]</scope>
    <source>
        <strain evidence="2">93-210</strain>
    </source>
</reference>
<proteinExistence type="predicted"/>
<accession>A0ACC0DXS2</accession>
<reference evidence="1 2" key="3">
    <citation type="journal article" date="2022" name="Microbiol. Spectr.">
        <title>Folding features and dynamics of 3D genome architecture in plant fungal pathogens.</title>
        <authorList>
            <person name="Xia C."/>
        </authorList>
    </citation>
    <scope>NUCLEOTIDE SEQUENCE [LARGE SCALE GENOMIC DNA]</scope>
    <source>
        <strain evidence="1 2">93-210</strain>
    </source>
</reference>
<organism evidence="1 2">
    <name type="scientific">Puccinia striiformis f. sp. tritici</name>
    <dbReference type="NCBI Taxonomy" id="168172"/>
    <lineage>
        <taxon>Eukaryota</taxon>
        <taxon>Fungi</taxon>
        <taxon>Dikarya</taxon>
        <taxon>Basidiomycota</taxon>
        <taxon>Pucciniomycotina</taxon>
        <taxon>Pucciniomycetes</taxon>
        <taxon>Pucciniales</taxon>
        <taxon>Pucciniaceae</taxon>
        <taxon>Puccinia</taxon>
    </lineage>
</organism>
<dbReference type="EMBL" id="CM045877">
    <property type="protein sequence ID" value="KAI7940881.1"/>
    <property type="molecule type" value="Genomic_DNA"/>
</dbReference>